<comment type="caution">
    <text evidence="2">The sequence shown here is derived from an EMBL/GenBank/DDBJ whole genome shotgun (WGS) entry which is preliminary data.</text>
</comment>
<protein>
    <submittedName>
        <fullName evidence="2">Uncharacterized protein</fullName>
    </submittedName>
</protein>
<dbReference type="Proteomes" id="UP000887159">
    <property type="component" value="Unassembled WGS sequence"/>
</dbReference>
<proteinExistence type="predicted"/>
<evidence type="ECO:0000313" key="3">
    <source>
        <dbReference type="Proteomes" id="UP000887159"/>
    </source>
</evidence>
<sequence>MELPGLLYAANVRPAQIIKSLLPYWSISRTLEDRRKVNFDVITSLGAFCWRVNLNDAFQKVKHCYNQILEMATDDIVANVNECMLKYAECSEKGKILEQNTAVFGDKSFSPSGVRDNPRFSKWRQRRKQEEKRGFLKWST</sequence>
<organism evidence="2 3">
    <name type="scientific">Trichonephila clavipes</name>
    <name type="common">Golden silk orbweaver</name>
    <name type="synonym">Nephila clavipes</name>
    <dbReference type="NCBI Taxonomy" id="2585209"/>
    <lineage>
        <taxon>Eukaryota</taxon>
        <taxon>Metazoa</taxon>
        <taxon>Ecdysozoa</taxon>
        <taxon>Arthropoda</taxon>
        <taxon>Chelicerata</taxon>
        <taxon>Arachnida</taxon>
        <taxon>Araneae</taxon>
        <taxon>Araneomorphae</taxon>
        <taxon>Entelegynae</taxon>
        <taxon>Araneoidea</taxon>
        <taxon>Nephilidae</taxon>
        <taxon>Trichonephila</taxon>
    </lineage>
</organism>
<evidence type="ECO:0000313" key="2">
    <source>
        <dbReference type="EMBL" id="GFY00573.1"/>
    </source>
</evidence>
<name>A0A8X6S4W8_TRICX</name>
<reference evidence="2" key="1">
    <citation type="submission" date="2020-08" db="EMBL/GenBank/DDBJ databases">
        <title>Multicomponent nature underlies the extraordinary mechanical properties of spider dragline silk.</title>
        <authorList>
            <person name="Kono N."/>
            <person name="Nakamura H."/>
            <person name="Mori M."/>
            <person name="Yoshida Y."/>
            <person name="Ohtoshi R."/>
            <person name="Malay A.D."/>
            <person name="Moran D.A.P."/>
            <person name="Tomita M."/>
            <person name="Numata K."/>
            <person name="Arakawa K."/>
        </authorList>
    </citation>
    <scope>NUCLEOTIDE SEQUENCE</scope>
</reference>
<accession>A0A8X6S4W8</accession>
<gene>
    <name evidence="2" type="ORF">TNCV_2139701</name>
</gene>
<dbReference type="AlphaFoldDB" id="A0A8X6S4W8"/>
<feature type="region of interest" description="Disordered" evidence="1">
    <location>
        <begin position="108"/>
        <end position="140"/>
    </location>
</feature>
<dbReference type="EMBL" id="BMAU01021221">
    <property type="protein sequence ID" value="GFY00573.1"/>
    <property type="molecule type" value="Genomic_DNA"/>
</dbReference>
<evidence type="ECO:0000256" key="1">
    <source>
        <dbReference type="SAM" id="MobiDB-lite"/>
    </source>
</evidence>
<keyword evidence="3" id="KW-1185">Reference proteome</keyword>